<dbReference type="SUPFAM" id="SSF51735">
    <property type="entry name" value="NAD(P)-binding Rossmann-fold domains"/>
    <property type="match status" value="1"/>
</dbReference>
<evidence type="ECO:0000256" key="2">
    <source>
        <dbReference type="ARBA" id="ARBA00023002"/>
    </source>
</evidence>
<dbReference type="Pfam" id="PF08240">
    <property type="entry name" value="ADH_N"/>
    <property type="match status" value="1"/>
</dbReference>
<sequence>MRAIGLTEYGGPEVLRLLDISEPTPGPREVRIRVHAAAITPSDTLIRSGALAHRIVEEGVEPPYVPGWDVAGVIESLGSGTDGRLAVGDDVVAFVLPIHQNKGSYADLIVRPAASVVRAPRDVSAFEASTLIVNGVTAHLALQMLALEPGQTVVVTGAAGSYGGFVVQLAVQQGLTVVADASPADVDLVRNLGAHVIVARGVDIAAHVRAVLPQGAAGLVDAALQDALVLGAVSDGGRVVSSRGWAGPALRGIEVMPVSAPPSAQDTALLTSLVALADAGVLSLRVADVYPAEAAAEAHRRLEAGGARGRLVLDFG</sequence>
<protein>
    <submittedName>
        <fullName evidence="5">Unannotated protein</fullName>
    </submittedName>
</protein>
<dbReference type="SUPFAM" id="SSF50129">
    <property type="entry name" value="GroES-like"/>
    <property type="match status" value="1"/>
</dbReference>
<reference evidence="5" key="1">
    <citation type="submission" date="2020-05" db="EMBL/GenBank/DDBJ databases">
        <authorList>
            <person name="Chiriac C."/>
            <person name="Salcher M."/>
            <person name="Ghai R."/>
            <person name="Kavagutti S V."/>
        </authorList>
    </citation>
    <scope>NUCLEOTIDE SEQUENCE</scope>
</reference>
<keyword evidence="1" id="KW-0521">NADP</keyword>
<dbReference type="Gene3D" id="3.40.50.720">
    <property type="entry name" value="NAD(P)-binding Rossmann-like Domain"/>
    <property type="match status" value="1"/>
</dbReference>
<dbReference type="AlphaFoldDB" id="A0A6J7SBQ9"/>
<dbReference type="InterPro" id="IPR020843">
    <property type="entry name" value="ER"/>
</dbReference>
<dbReference type="CDD" id="cd05289">
    <property type="entry name" value="MDR_like_2"/>
    <property type="match status" value="1"/>
</dbReference>
<proteinExistence type="predicted"/>
<gene>
    <name evidence="4" type="ORF">UFOPK3752_02337</name>
    <name evidence="5" type="ORF">UFOPK4150_02019</name>
</gene>
<dbReference type="EMBL" id="CAFBPU010000054">
    <property type="protein sequence ID" value="CAB5038466.1"/>
    <property type="molecule type" value="Genomic_DNA"/>
</dbReference>
<evidence type="ECO:0000313" key="4">
    <source>
        <dbReference type="EMBL" id="CAB4961928.1"/>
    </source>
</evidence>
<name>A0A6J7SBQ9_9ZZZZ</name>
<dbReference type="InterPro" id="IPR013154">
    <property type="entry name" value="ADH-like_N"/>
</dbReference>
<keyword evidence="2" id="KW-0560">Oxidoreductase</keyword>
<dbReference type="GO" id="GO:0016651">
    <property type="term" value="F:oxidoreductase activity, acting on NAD(P)H"/>
    <property type="evidence" value="ECO:0007669"/>
    <property type="project" value="TreeGrafter"/>
</dbReference>
<dbReference type="InterPro" id="IPR011032">
    <property type="entry name" value="GroES-like_sf"/>
</dbReference>
<dbReference type="GO" id="GO:0070402">
    <property type="term" value="F:NADPH binding"/>
    <property type="evidence" value="ECO:0007669"/>
    <property type="project" value="TreeGrafter"/>
</dbReference>
<organism evidence="5">
    <name type="scientific">freshwater metagenome</name>
    <dbReference type="NCBI Taxonomy" id="449393"/>
    <lineage>
        <taxon>unclassified sequences</taxon>
        <taxon>metagenomes</taxon>
        <taxon>ecological metagenomes</taxon>
    </lineage>
</organism>
<dbReference type="InterPro" id="IPR036291">
    <property type="entry name" value="NAD(P)-bd_dom_sf"/>
</dbReference>
<dbReference type="Gene3D" id="3.90.180.10">
    <property type="entry name" value="Medium-chain alcohol dehydrogenases, catalytic domain"/>
    <property type="match status" value="1"/>
</dbReference>
<accession>A0A6J7SBQ9</accession>
<dbReference type="PANTHER" id="PTHR48106:SF18">
    <property type="entry name" value="QUINONE OXIDOREDUCTASE PIG3"/>
    <property type="match status" value="1"/>
</dbReference>
<dbReference type="SMART" id="SM00829">
    <property type="entry name" value="PKS_ER"/>
    <property type="match status" value="1"/>
</dbReference>
<dbReference type="PANTHER" id="PTHR48106">
    <property type="entry name" value="QUINONE OXIDOREDUCTASE PIG3-RELATED"/>
    <property type="match status" value="1"/>
</dbReference>
<dbReference type="EMBL" id="CAFBND010000168">
    <property type="protein sequence ID" value="CAB4961928.1"/>
    <property type="molecule type" value="Genomic_DNA"/>
</dbReference>
<dbReference type="Pfam" id="PF13602">
    <property type="entry name" value="ADH_zinc_N_2"/>
    <property type="match status" value="1"/>
</dbReference>
<evidence type="ECO:0000256" key="1">
    <source>
        <dbReference type="ARBA" id="ARBA00022857"/>
    </source>
</evidence>
<feature type="domain" description="Enoyl reductase (ER)" evidence="3">
    <location>
        <begin position="10"/>
        <end position="313"/>
    </location>
</feature>
<evidence type="ECO:0000259" key="3">
    <source>
        <dbReference type="SMART" id="SM00829"/>
    </source>
</evidence>
<evidence type="ECO:0000313" key="5">
    <source>
        <dbReference type="EMBL" id="CAB5038466.1"/>
    </source>
</evidence>